<organism evidence="6 7">
    <name type="scientific">Bordetella trematum</name>
    <dbReference type="NCBI Taxonomy" id="123899"/>
    <lineage>
        <taxon>Bacteria</taxon>
        <taxon>Pseudomonadati</taxon>
        <taxon>Pseudomonadota</taxon>
        <taxon>Betaproteobacteria</taxon>
        <taxon>Burkholderiales</taxon>
        <taxon>Alcaligenaceae</taxon>
        <taxon>Bordetella</taxon>
    </lineage>
</organism>
<feature type="domain" description="Thioredoxin" evidence="5">
    <location>
        <begin position="32"/>
        <end position="171"/>
    </location>
</feature>
<dbReference type="AlphaFoldDB" id="A0A157PJ92"/>
<dbReference type="GO" id="GO:0016209">
    <property type="term" value="F:antioxidant activity"/>
    <property type="evidence" value="ECO:0007669"/>
    <property type="project" value="InterPro"/>
</dbReference>
<keyword evidence="2" id="KW-0201">Cytochrome c-type biogenesis</keyword>
<dbReference type="Gene3D" id="3.40.30.10">
    <property type="entry name" value="Glutaredoxin"/>
    <property type="match status" value="1"/>
</dbReference>
<proteinExistence type="predicted"/>
<keyword evidence="3" id="KW-1015">Disulfide bond</keyword>
<dbReference type="CDD" id="cd02966">
    <property type="entry name" value="TlpA_like_family"/>
    <property type="match status" value="1"/>
</dbReference>
<evidence type="ECO:0000313" key="6">
    <source>
        <dbReference type="EMBL" id="SAI67409.1"/>
    </source>
</evidence>
<dbReference type="eggNOG" id="COG0526">
    <property type="taxonomic scope" value="Bacteria"/>
</dbReference>
<dbReference type="PANTHER" id="PTHR42852:SF6">
    <property type="entry name" value="THIOL:DISULFIDE INTERCHANGE PROTEIN DSBE"/>
    <property type="match status" value="1"/>
</dbReference>
<evidence type="ECO:0000256" key="4">
    <source>
        <dbReference type="ARBA" id="ARBA00023284"/>
    </source>
</evidence>
<dbReference type="PANTHER" id="PTHR42852">
    <property type="entry name" value="THIOL:DISULFIDE INTERCHANGE PROTEIN DSBE"/>
    <property type="match status" value="1"/>
</dbReference>
<evidence type="ECO:0000259" key="5">
    <source>
        <dbReference type="PROSITE" id="PS51352"/>
    </source>
</evidence>
<dbReference type="Proteomes" id="UP000076825">
    <property type="component" value="Chromosome 1"/>
</dbReference>
<dbReference type="GO" id="GO:0016491">
    <property type="term" value="F:oxidoreductase activity"/>
    <property type="evidence" value="ECO:0007669"/>
    <property type="project" value="InterPro"/>
</dbReference>
<dbReference type="InterPro" id="IPR000866">
    <property type="entry name" value="AhpC/TSA"/>
</dbReference>
<sequence>MNRRLFLYAGAGAAVAAIASYGYTRFATPAPATPLDTLLDLSLPDLAGQAQSLSQWRGQPMVINFWATWCKPCVKEMPELQAIHEKAGKVRFVGIGVDTADNMRKFVEKVPVSYPLLVMGAGALELLRGLGNPSGGLPFTLILNADGSIRQKILGQIDPVSLEATVLELAA</sequence>
<dbReference type="EMBL" id="LT546645">
    <property type="protein sequence ID" value="SAI67409.1"/>
    <property type="molecule type" value="Genomic_DNA"/>
</dbReference>
<gene>
    <name evidence="6" type="primary">tlpA</name>
    <name evidence="6" type="ORF">SAMEA3906487_00729</name>
</gene>
<dbReference type="OrthoDB" id="9811352at2"/>
<name>A0A157PJ92_9BORD</name>
<dbReference type="InterPro" id="IPR036249">
    <property type="entry name" value="Thioredoxin-like_sf"/>
</dbReference>
<comment type="subcellular location">
    <subcellularLocation>
        <location evidence="1">Cell envelope</location>
    </subcellularLocation>
</comment>
<dbReference type="SUPFAM" id="SSF52833">
    <property type="entry name" value="Thioredoxin-like"/>
    <property type="match status" value="1"/>
</dbReference>
<dbReference type="KEGG" id="btrm:SAMEA390648700729"/>
<keyword evidence="7" id="KW-1185">Reference proteome</keyword>
<dbReference type="Pfam" id="PF00578">
    <property type="entry name" value="AhpC-TSA"/>
    <property type="match status" value="1"/>
</dbReference>
<protein>
    <submittedName>
        <fullName evidence="6">Thiol:disulfide interchange protein</fullName>
    </submittedName>
</protein>
<accession>A0A157PJ92</accession>
<dbReference type="PATRIC" id="fig|123899.6.peg.702"/>
<dbReference type="InterPro" id="IPR013766">
    <property type="entry name" value="Thioredoxin_domain"/>
</dbReference>
<dbReference type="GO" id="GO:0017004">
    <property type="term" value="P:cytochrome complex assembly"/>
    <property type="evidence" value="ECO:0007669"/>
    <property type="project" value="UniProtKB-KW"/>
</dbReference>
<evidence type="ECO:0000256" key="1">
    <source>
        <dbReference type="ARBA" id="ARBA00004196"/>
    </source>
</evidence>
<dbReference type="GeneID" id="56587865"/>
<reference evidence="6 7" key="1">
    <citation type="submission" date="2016-04" db="EMBL/GenBank/DDBJ databases">
        <authorList>
            <consortium name="Pathogen Informatics"/>
        </authorList>
    </citation>
    <scope>NUCLEOTIDE SEQUENCE [LARGE SCALE GENOMIC DNA]</scope>
    <source>
        <strain evidence="6 7">H044680328</strain>
    </source>
</reference>
<evidence type="ECO:0000313" key="7">
    <source>
        <dbReference type="Proteomes" id="UP000076825"/>
    </source>
</evidence>
<dbReference type="RefSeq" id="WP_025515502.1">
    <property type="nucleotide sequence ID" value="NZ_CP016340.1"/>
</dbReference>
<dbReference type="STRING" id="123899.SAMEA3906487_00729"/>
<dbReference type="GO" id="GO:0030313">
    <property type="term" value="C:cell envelope"/>
    <property type="evidence" value="ECO:0007669"/>
    <property type="project" value="UniProtKB-SubCell"/>
</dbReference>
<dbReference type="PROSITE" id="PS51352">
    <property type="entry name" value="THIOREDOXIN_2"/>
    <property type="match status" value="1"/>
</dbReference>
<evidence type="ECO:0000256" key="2">
    <source>
        <dbReference type="ARBA" id="ARBA00022748"/>
    </source>
</evidence>
<keyword evidence="4" id="KW-0676">Redox-active center</keyword>
<evidence type="ECO:0000256" key="3">
    <source>
        <dbReference type="ARBA" id="ARBA00023157"/>
    </source>
</evidence>
<dbReference type="InterPro" id="IPR050553">
    <property type="entry name" value="Thioredoxin_ResA/DsbE_sf"/>
</dbReference>